<protein>
    <recommendedName>
        <fullName evidence="4">DUF5666 domain-containing protein</fullName>
    </recommendedName>
</protein>
<gene>
    <name evidence="2" type="ORF">C7B65_24665</name>
</gene>
<evidence type="ECO:0008006" key="4">
    <source>
        <dbReference type="Google" id="ProtNLM"/>
    </source>
</evidence>
<dbReference type="PROSITE" id="PS51257">
    <property type="entry name" value="PROKAR_LIPOPROTEIN"/>
    <property type="match status" value="1"/>
</dbReference>
<reference evidence="2 3" key="2">
    <citation type="submission" date="2018-03" db="EMBL/GenBank/DDBJ databases">
        <title>The ancient ancestry and fast evolution of plastids.</title>
        <authorList>
            <person name="Moore K.R."/>
            <person name="Magnabosco C."/>
            <person name="Momper L."/>
            <person name="Gold D.A."/>
            <person name="Bosak T."/>
            <person name="Fournier G.P."/>
        </authorList>
    </citation>
    <scope>NUCLEOTIDE SEQUENCE [LARGE SCALE GENOMIC DNA]</scope>
    <source>
        <strain evidence="2 3">ULC007</strain>
    </source>
</reference>
<comment type="caution">
    <text evidence="2">The sequence shown here is derived from an EMBL/GenBank/DDBJ whole genome shotgun (WGS) entry which is preliminary data.</text>
</comment>
<sequence length="143" mass="15282">MRLKGIGLSSLLGVSVFLLACTSYQANSSDLSVTQEPAIVTHVDPNEAVSSDDAVFPNPVTTPRKAMMIEGTVEQVMESFPLQLTVTTDSGRYFVSLQSNTSVMRQGKTVAPGTLTPGIRVQITGNQSPIEETALVAQTIQIR</sequence>
<accession>A0A2T1D4A9</accession>
<feature type="chain" id="PRO_5015648080" description="DUF5666 domain-containing protein" evidence="1">
    <location>
        <begin position="21"/>
        <end position="143"/>
    </location>
</feature>
<organism evidence="2 3">
    <name type="scientific">Phormidesmis priestleyi ULC007</name>
    <dbReference type="NCBI Taxonomy" id="1920490"/>
    <lineage>
        <taxon>Bacteria</taxon>
        <taxon>Bacillati</taxon>
        <taxon>Cyanobacteriota</taxon>
        <taxon>Cyanophyceae</taxon>
        <taxon>Leptolyngbyales</taxon>
        <taxon>Leptolyngbyaceae</taxon>
        <taxon>Phormidesmis</taxon>
    </lineage>
</organism>
<feature type="signal peptide" evidence="1">
    <location>
        <begin position="1"/>
        <end position="20"/>
    </location>
</feature>
<reference evidence="2 3" key="1">
    <citation type="submission" date="2018-02" db="EMBL/GenBank/DDBJ databases">
        <authorList>
            <person name="Cohen D.B."/>
            <person name="Kent A.D."/>
        </authorList>
    </citation>
    <scope>NUCLEOTIDE SEQUENCE [LARGE SCALE GENOMIC DNA]</scope>
    <source>
        <strain evidence="2 3">ULC007</strain>
    </source>
</reference>
<name>A0A2T1D4A9_9CYAN</name>
<dbReference type="EMBL" id="PVWG01000064">
    <property type="protein sequence ID" value="PSB15309.1"/>
    <property type="molecule type" value="Genomic_DNA"/>
</dbReference>
<keyword evidence="3" id="KW-1185">Reference proteome</keyword>
<evidence type="ECO:0000313" key="2">
    <source>
        <dbReference type="EMBL" id="PSB15309.1"/>
    </source>
</evidence>
<evidence type="ECO:0000256" key="1">
    <source>
        <dbReference type="SAM" id="SignalP"/>
    </source>
</evidence>
<evidence type="ECO:0000313" key="3">
    <source>
        <dbReference type="Proteomes" id="UP000238634"/>
    </source>
</evidence>
<keyword evidence="1" id="KW-0732">Signal</keyword>
<dbReference type="Proteomes" id="UP000238634">
    <property type="component" value="Unassembled WGS sequence"/>
</dbReference>
<dbReference type="AlphaFoldDB" id="A0A2T1D4A9"/>
<proteinExistence type="predicted"/>